<feature type="transmembrane region" description="Helical" evidence="8">
    <location>
        <begin position="484"/>
        <end position="508"/>
    </location>
</feature>
<keyword evidence="11" id="KW-1185">Reference proteome</keyword>
<dbReference type="GO" id="GO:0005886">
    <property type="term" value="C:plasma membrane"/>
    <property type="evidence" value="ECO:0007669"/>
    <property type="project" value="UniProtKB-SubCell"/>
</dbReference>
<dbReference type="PANTHER" id="PTHR42643">
    <property type="entry name" value="IONOTROPIC RECEPTOR 20A-RELATED"/>
    <property type="match status" value="1"/>
</dbReference>
<name>A0A9P0A305_BEMTA</name>
<evidence type="ECO:0000256" key="8">
    <source>
        <dbReference type="SAM" id="Phobius"/>
    </source>
</evidence>
<keyword evidence="2" id="KW-1003">Cell membrane</keyword>
<evidence type="ECO:0000313" key="11">
    <source>
        <dbReference type="Proteomes" id="UP001152759"/>
    </source>
</evidence>
<reference evidence="10" key="1">
    <citation type="submission" date="2021-12" db="EMBL/GenBank/DDBJ databases">
        <authorList>
            <person name="King R."/>
        </authorList>
    </citation>
    <scope>NUCLEOTIDE SEQUENCE</scope>
</reference>
<evidence type="ECO:0000256" key="3">
    <source>
        <dbReference type="ARBA" id="ARBA00022692"/>
    </source>
</evidence>
<evidence type="ECO:0000256" key="2">
    <source>
        <dbReference type="ARBA" id="ARBA00022475"/>
    </source>
</evidence>
<keyword evidence="9" id="KW-0732">Signal</keyword>
<gene>
    <name evidence="10" type="ORF">BEMITA_LOCUS2473</name>
</gene>
<evidence type="ECO:0000256" key="5">
    <source>
        <dbReference type="ARBA" id="ARBA00023136"/>
    </source>
</evidence>
<feature type="transmembrane region" description="Helical" evidence="8">
    <location>
        <begin position="411"/>
        <end position="431"/>
    </location>
</feature>
<keyword evidence="6" id="KW-0675">Receptor</keyword>
<evidence type="ECO:0000313" key="10">
    <source>
        <dbReference type="EMBL" id="CAH0382985.1"/>
    </source>
</evidence>
<dbReference type="EMBL" id="OU963871">
    <property type="protein sequence ID" value="CAH0382985.1"/>
    <property type="molecule type" value="Genomic_DNA"/>
</dbReference>
<dbReference type="InterPro" id="IPR052192">
    <property type="entry name" value="Insect_Ionotropic_Sensory_Rcpt"/>
</dbReference>
<accession>A0A9P0A305</accession>
<evidence type="ECO:0000256" key="6">
    <source>
        <dbReference type="ARBA" id="ARBA00023170"/>
    </source>
</evidence>
<evidence type="ECO:0000256" key="1">
    <source>
        <dbReference type="ARBA" id="ARBA00004651"/>
    </source>
</evidence>
<dbReference type="Gene3D" id="1.10.287.70">
    <property type="match status" value="1"/>
</dbReference>
<sequence length="758" mass="86779">MKPRMKLNIFQCVLVVLNGLKANEFDLHHDEETEGMLSPALNACKMTGQSSKIQLFHVLSLNADFPVQSFIQTLHENSIDTILITHQRWLKKTVVGHQPKNIFIHLNSLDEVLGFILDSVSQSASEFDEDSGWYVENATMLKKPGRYCVEEDEKFAEIEKIDVRKTCDFELHISDAELNGVTDLTDSIFKETAGLMMSNIWTSINYIIFMLPKFGRRGKSVTFDREDIDENRLLFLFRFFWRFFRGLHTVICAEYVCFKYDPFARSMLLIDTRSGNSFPPISLQGEKFVVGMVQKRDLLRHSNNAPVRSLNLMSEVVGYVAQELKTPIEVNAYCLIGEDCDGDTDEKYYEIALRSNLDMLIFQDSISPYETDFTKFDFSAGFQTCSQCFAAPRSALIPPYLLPFKTFSPQVWAATLTTVLGFYIMFCLFNFSQRTLFKRLYGEVSLREFQNSSVTFILFSFFFVGCPCRPLLGRVFTGKLLFTITSFFVLVIVTAFQSQFTTLLAALVRYPEIDTLEALMVSDLSIQTGHSNTSAGLFRENNAARNKLTESYVFYQKLWLDVLLKASKSYNDTSELWHLGKNYGDVDPFLKKASEIHSNMLSIMESDAFEVSVLTLNQDFQGNFKATGFYTQEIIDYHLVKECILTHAMTFRCPKNSFLSGLIFDKLLSFTESGLGDDATRAAAFFNARRSWILNNEETRPRCFTMQNLQSAFLGLLLGWIVSCIVFAIELAVDVYQTYTNKFMRFAVRIIRPPSLWA</sequence>
<feature type="chain" id="PRO_5040431539" description="Ionotropic receptor" evidence="9">
    <location>
        <begin position="23"/>
        <end position="758"/>
    </location>
</feature>
<keyword evidence="4 8" id="KW-1133">Transmembrane helix</keyword>
<evidence type="ECO:0000256" key="4">
    <source>
        <dbReference type="ARBA" id="ARBA00022989"/>
    </source>
</evidence>
<evidence type="ECO:0008006" key="12">
    <source>
        <dbReference type="Google" id="ProtNLM"/>
    </source>
</evidence>
<evidence type="ECO:0000256" key="9">
    <source>
        <dbReference type="SAM" id="SignalP"/>
    </source>
</evidence>
<keyword evidence="3 8" id="KW-0812">Transmembrane</keyword>
<dbReference type="AlphaFoldDB" id="A0A9P0A305"/>
<keyword evidence="7" id="KW-0325">Glycoprotein</keyword>
<dbReference type="Proteomes" id="UP001152759">
    <property type="component" value="Chromosome 10"/>
</dbReference>
<proteinExistence type="predicted"/>
<dbReference type="PANTHER" id="PTHR42643:SF38">
    <property type="entry name" value="IONOTROPIC RECEPTOR 100A"/>
    <property type="match status" value="1"/>
</dbReference>
<feature type="transmembrane region" description="Helical" evidence="8">
    <location>
        <begin position="712"/>
        <end position="733"/>
    </location>
</feature>
<feature type="signal peptide" evidence="9">
    <location>
        <begin position="1"/>
        <end position="22"/>
    </location>
</feature>
<organism evidence="10 11">
    <name type="scientific">Bemisia tabaci</name>
    <name type="common">Sweetpotato whitefly</name>
    <name type="synonym">Aleurodes tabaci</name>
    <dbReference type="NCBI Taxonomy" id="7038"/>
    <lineage>
        <taxon>Eukaryota</taxon>
        <taxon>Metazoa</taxon>
        <taxon>Ecdysozoa</taxon>
        <taxon>Arthropoda</taxon>
        <taxon>Hexapoda</taxon>
        <taxon>Insecta</taxon>
        <taxon>Pterygota</taxon>
        <taxon>Neoptera</taxon>
        <taxon>Paraneoptera</taxon>
        <taxon>Hemiptera</taxon>
        <taxon>Sternorrhyncha</taxon>
        <taxon>Aleyrodoidea</taxon>
        <taxon>Aleyrodidae</taxon>
        <taxon>Aleyrodinae</taxon>
        <taxon>Bemisia</taxon>
    </lineage>
</organism>
<keyword evidence="5 8" id="KW-0472">Membrane</keyword>
<protein>
    <recommendedName>
        <fullName evidence="12">Ionotropic receptor</fullName>
    </recommendedName>
</protein>
<comment type="subcellular location">
    <subcellularLocation>
        <location evidence="1">Cell membrane</location>
        <topology evidence="1">Multi-pass membrane protein</topology>
    </subcellularLocation>
</comment>
<feature type="transmembrane region" description="Helical" evidence="8">
    <location>
        <begin position="452"/>
        <end position="472"/>
    </location>
</feature>
<evidence type="ECO:0000256" key="7">
    <source>
        <dbReference type="ARBA" id="ARBA00023180"/>
    </source>
</evidence>